<name>X1K403_9ZZZZ</name>
<gene>
    <name evidence="1" type="ORF">S03H2_67550</name>
</gene>
<dbReference type="EMBL" id="BARU01044249">
    <property type="protein sequence ID" value="GAH76793.1"/>
    <property type="molecule type" value="Genomic_DNA"/>
</dbReference>
<evidence type="ECO:0008006" key="2">
    <source>
        <dbReference type="Google" id="ProtNLM"/>
    </source>
</evidence>
<dbReference type="Gene3D" id="3.40.50.300">
    <property type="entry name" value="P-loop containing nucleotide triphosphate hydrolases"/>
    <property type="match status" value="1"/>
</dbReference>
<reference evidence="1" key="1">
    <citation type="journal article" date="2014" name="Front. Microbiol.">
        <title>High frequency of phylogenetically diverse reductive dehalogenase-homologous genes in deep subseafloor sedimentary metagenomes.</title>
        <authorList>
            <person name="Kawai M."/>
            <person name="Futagami T."/>
            <person name="Toyoda A."/>
            <person name="Takaki Y."/>
            <person name="Nishi S."/>
            <person name="Hori S."/>
            <person name="Arai W."/>
            <person name="Tsubouchi T."/>
            <person name="Morono Y."/>
            <person name="Uchiyama I."/>
            <person name="Ito T."/>
            <person name="Fujiyama A."/>
            <person name="Inagaki F."/>
            <person name="Takami H."/>
        </authorList>
    </citation>
    <scope>NUCLEOTIDE SEQUENCE</scope>
    <source>
        <strain evidence="1">Expedition CK06-06</strain>
    </source>
</reference>
<dbReference type="InterPro" id="IPR027417">
    <property type="entry name" value="P-loop_NTPase"/>
</dbReference>
<evidence type="ECO:0000313" key="1">
    <source>
        <dbReference type="EMBL" id="GAH76793.1"/>
    </source>
</evidence>
<organism evidence="1">
    <name type="scientific">marine sediment metagenome</name>
    <dbReference type="NCBI Taxonomy" id="412755"/>
    <lineage>
        <taxon>unclassified sequences</taxon>
        <taxon>metagenomes</taxon>
        <taxon>ecological metagenomes</taxon>
    </lineage>
</organism>
<dbReference type="SUPFAM" id="SSF52540">
    <property type="entry name" value="P-loop containing nucleoside triphosphate hydrolases"/>
    <property type="match status" value="1"/>
</dbReference>
<protein>
    <recommendedName>
        <fullName evidence="2">RecF/RecN/SMC N-terminal domain-containing protein</fullName>
    </recommendedName>
</protein>
<sequence>DVAELDKENKQYEDWKNELSDINLNIENNIFKKKQLEKQKGSLIEPYKSIGELRTEIERLIHKQHKIIFFQDALNKTLDELKSRKLKLIKDICNKMWHKFRLHSGSHLIDWDDNFLPILKIGGIERNLYQLSSSEKMFIYFSIRAALLAELDPNYFIVIDNLLNPFMTNNQKIV</sequence>
<accession>X1K403</accession>
<feature type="non-terminal residue" evidence="1">
    <location>
        <position position="1"/>
    </location>
</feature>
<dbReference type="AlphaFoldDB" id="X1K403"/>
<proteinExistence type="predicted"/>
<feature type="non-terminal residue" evidence="1">
    <location>
        <position position="174"/>
    </location>
</feature>
<comment type="caution">
    <text evidence="1">The sequence shown here is derived from an EMBL/GenBank/DDBJ whole genome shotgun (WGS) entry which is preliminary data.</text>
</comment>